<keyword evidence="4" id="KW-1185">Reference proteome</keyword>
<reference evidence="1 4" key="1">
    <citation type="submission" date="2017-01" db="EMBL/GenBank/DDBJ databases">
        <authorList>
            <person name="Wolfgang W.J."/>
            <person name="Cole J."/>
            <person name="Wroblewski D."/>
            <person name="Mcginnis J."/>
            <person name="Musser K.A."/>
        </authorList>
    </citation>
    <scope>NUCLEOTIDE SEQUENCE</scope>
    <source>
        <strain evidence="1">124861</strain>
        <strain evidence="2 4">93087</strain>
    </source>
</reference>
<dbReference type="OrthoDB" id="8606053at2"/>
<dbReference type="Proteomes" id="UP000193303">
    <property type="component" value="Unassembled WGS sequence"/>
</dbReference>
<organism evidence="1 3">
    <name type="scientific">Neisseria dumasiana</name>
    <dbReference type="NCBI Taxonomy" id="1931275"/>
    <lineage>
        <taxon>Bacteria</taxon>
        <taxon>Pseudomonadati</taxon>
        <taxon>Pseudomonadota</taxon>
        <taxon>Betaproteobacteria</taxon>
        <taxon>Neisseriales</taxon>
        <taxon>Neisseriaceae</taxon>
        <taxon>Neisseria</taxon>
    </lineage>
</organism>
<dbReference type="EMBL" id="MTAB01000001">
    <property type="protein sequence ID" value="OSI25422.1"/>
    <property type="molecule type" value="Genomic_DNA"/>
</dbReference>
<evidence type="ECO:0008006" key="5">
    <source>
        <dbReference type="Google" id="ProtNLM"/>
    </source>
</evidence>
<reference evidence="3" key="2">
    <citation type="submission" date="2017-01" db="EMBL/GenBank/DDBJ databases">
        <authorList>
            <person name="Mah S.A."/>
            <person name="Swanson W.J."/>
            <person name="Moy G.W."/>
            <person name="Vacquier V.D."/>
        </authorList>
    </citation>
    <scope>NUCLEOTIDE SEQUENCE [LARGE SCALE GENOMIC DNA]</scope>
    <source>
        <strain evidence="3">124861</strain>
    </source>
</reference>
<dbReference type="EMBL" id="MTAC01000039">
    <property type="protein sequence ID" value="OSI29618.1"/>
    <property type="molecule type" value="Genomic_DNA"/>
</dbReference>
<protein>
    <recommendedName>
        <fullName evidence="5">Lipoprotein</fullName>
    </recommendedName>
</protein>
<evidence type="ECO:0000313" key="2">
    <source>
        <dbReference type="EMBL" id="OSI29618.1"/>
    </source>
</evidence>
<evidence type="ECO:0000313" key="3">
    <source>
        <dbReference type="Proteomes" id="UP000193303"/>
    </source>
</evidence>
<dbReference type="Proteomes" id="UP000193346">
    <property type="component" value="Unassembled WGS sequence"/>
</dbReference>
<dbReference type="PROSITE" id="PS51257">
    <property type="entry name" value="PROKAR_LIPOPROTEIN"/>
    <property type="match status" value="1"/>
</dbReference>
<comment type="caution">
    <text evidence="1">The sequence shown here is derived from an EMBL/GenBank/DDBJ whole genome shotgun (WGS) entry which is preliminary data.</text>
</comment>
<accession>A0A1X3DM27</accession>
<sequence length="149" mass="16641">MKHKTLSFTLVALALSACGTTKVSVAENRADELKNIKRICIIPNAKRTPYGLEKVIARSLQKQGIASEIVDMANNRQRLYQPECRYNLRYISAGSPQTIKKITMILRTPDYSVASLGYNVNSEQAYLRSPDLQKQTDGIVARLLGKKAQ</sequence>
<dbReference type="RefSeq" id="WP_054600517.1">
    <property type="nucleotide sequence ID" value="NZ_CP091509.1"/>
</dbReference>
<gene>
    <name evidence="1" type="ORF">BV912_00695</name>
    <name evidence="2" type="ORF">BV913_11245</name>
</gene>
<evidence type="ECO:0000313" key="4">
    <source>
        <dbReference type="Proteomes" id="UP000193346"/>
    </source>
</evidence>
<proteinExistence type="predicted"/>
<name>A0A1X3DM27_9NEIS</name>
<dbReference type="AlphaFoldDB" id="A0A1X3DM27"/>
<evidence type="ECO:0000313" key="1">
    <source>
        <dbReference type="EMBL" id="OSI25422.1"/>
    </source>
</evidence>
<dbReference type="STRING" id="1931275.BV914_10625"/>